<dbReference type="Gene3D" id="1.10.8.10">
    <property type="entry name" value="DNA helicase RuvA subunit, C-terminal domain"/>
    <property type="match status" value="1"/>
</dbReference>
<dbReference type="GO" id="GO:0000045">
    <property type="term" value="P:autophagosome assembly"/>
    <property type="evidence" value="ECO:0007669"/>
    <property type="project" value="TreeGrafter"/>
</dbReference>
<dbReference type="CDD" id="cd14352">
    <property type="entry name" value="UBA_DCN1"/>
    <property type="match status" value="1"/>
</dbReference>
<dbReference type="SUPFAM" id="SSF102848">
    <property type="entry name" value="NSFL1 (p97 ATPase) cofactor p47, SEP domain"/>
    <property type="match status" value="1"/>
</dbReference>
<dbReference type="GO" id="GO:0061025">
    <property type="term" value="P:membrane fusion"/>
    <property type="evidence" value="ECO:0007669"/>
    <property type="project" value="TreeGrafter"/>
</dbReference>
<dbReference type="InterPro" id="IPR036241">
    <property type="entry name" value="NSFL1C_SEP_dom_sf"/>
</dbReference>
<keyword evidence="5" id="KW-1185">Reference proteome</keyword>
<name>A0A9P8PW59_WICPI</name>
<dbReference type="Gene3D" id="3.10.20.90">
    <property type="entry name" value="Phosphatidylinositol 3-kinase Catalytic Subunit, Chain A, domain 1"/>
    <property type="match status" value="1"/>
</dbReference>
<dbReference type="InterPro" id="IPR009060">
    <property type="entry name" value="UBA-like_sf"/>
</dbReference>
<evidence type="ECO:0000313" key="4">
    <source>
        <dbReference type="EMBL" id="KAH3679267.1"/>
    </source>
</evidence>
<reference evidence="4" key="1">
    <citation type="journal article" date="2021" name="Open Biol.">
        <title>Shared evolutionary footprints suggest mitochondrial oxidative damage underlies multiple complex I losses in fungi.</title>
        <authorList>
            <person name="Schikora-Tamarit M.A."/>
            <person name="Marcet-Houben M."/>
            <person name="Nosek J."/>
            <person name="Gabaldon T."/>
        </authorList>
    </citation>
    <scope>NUCLEOTIDE SEQUENCE</scope>
    <source>
        <strain evidence="4">CBS2887</strain>
    </source>
</reference>
<protein>
    <recommendedName>
        <fullName evidence="6">UBX domain-containing protein 1</fullName>
    </recommendedName>
</protein>
<dbReference type="GO" id="GO:0007030">
    <property type="term" value="P:Golgi organization"/>
    <property type="evidence" value="ECO:0007669"/>
    <property type="project" value="TreeGrafter"/>
</dbReference>
<dbReference type="Pfam" id="PF00789">
    <property type="entry name" value="UBX"/>
    <property type="match status" value="1"/>
</dbReference>
<gene>
    <name evidence="4" type="ORF">WICPIJ_008644</name>
</gene>
<evidence type="ECO:0000259" key="2">
    <source>
        <dbReference type="PROSITE" id="PS50033"/>
    </source>
</evidence>
<dbReference type="SUPFAM" id="SSF54236">
    <property type="entry name" value="Ubiquitin-like"/>
    <property type="match status" value="1"/>
</dbReference>
<feature type="domain" description="SEP" evidence="3">
    <location>
        <begin position="175"/>
        <end position="240"/>
    </location>
</feature>
<dbReference type="PROSITE" id="PS51399">
    <property type="entry name" value="SEP"/>
    <property type="match status" value="1"/>
</dbReference>
<dbReference type="InterPro" id="IPR012989">
    <property type="entry name" value="SEP_domain"/>
</dbReference>
<dbReference type="Gene3D" id="3.30.420.210">
    <property type="entry name" value="SEP domain"/>
    <property type="match status" value="1"/>
</dbReference>
<dbReference type="InterPro" id="IPR029071">
    <property type="entry name" value="Ubiquitin-like_domsf"/>
</dbReference>
<organism evidence="4 5">
    <name type="scientific">Wickerhamomyces pijperi</name>
    <name type="common">Yeast</name>
    <name type="synonym">Pichia pijperi</name>
    <dbReference type="NCBI Taxonomy" id="599730"/>
    <lineage>
        <taxon>Eukaryota</taxon>
        <taxon>Fungi</taxon>
        <taxon>Dikarya</taxon>
        <taxon>Ascomycota</taxon>
        <taxon>Saccharomycotina</taxon>
        <taxon>Saccharomycetes</taxon>
        <taxon>Phaffomycetales</taxon>
        <taxon>Wickerhamomycetaceae</taxon>
        <taxon>Wickerhamomyces</taxon>
    </lineage>
</organism>
<feature type="domain" description="UBX" evidence="2">
    <location>
        <begin position="285"/>
        <end position="360"/>
    </location>
</feature>
<dbReference type="GO" id="GO:0043161">
    <property type="term" value="P:proteasome-mediated ubiquitin-dependent protein catabolic process"/>
    <property type="evidence" value="ECO:0007669"/>
    <property type="project" value="TreeGrafter"/>
</dbReference>
<dbReference type="Pfam" id="PF08059">
    <property type="entry name" value="SEP"/>
    <property type="match status" value="1"/>
</dbReference>
<evidence type="ECO:0008006" key="6">
    <source>
        <dbReference type="Google" id="ProtNLM"/>
    </source>
</evidence>
<dbReference type="OrthoDB" id="25887at2759"/>
<dbReference type="SMART" id="SM00166">
    <property type="entry name" value="UBX"/>
    <property type="match status" value="1"/>
</dbReference>
<dbReference type="GO" id="GO:0043130">
    <property type="term" value="F:ubiquitin binding"/>
    <property type="evidence" value="ECO:0007669"/>
    <property type="project" value="TreeGrafter"/>
</dbReference>
<dbReference type="AlphaFoldDB" id="A0A9P8PW59"/>
<reference evidence="4" key="2">
    <citation type="submission" date="2021-01" db="EMBL/GenBank/DDBJ databases">
        <authorList>
            <person name="Schikora-Tamarit M.A."/>
        </authorList>
    </citation>
    <scope>NUCLEOTIDE SEQUENCE</scope>
    <source>
        <strain evidence="4">CBS2887</strain>
    </source>
</reference>
<comment type="caution">
    <text evidence="4">The sequence shown here is derived from an EMBL/GenBank/DDBJ whole genome shotgun (WGS) entry which is preliminary data.</text>
</comment>
<dbReference type="SMART" id="SM00553">
    <property type="entry name" value="SEP"/>
    <property type="match status" value="1"/>
</dbReference>
<dbReference type="EMBL" id="JAEUBG010004968">
    <property type="protein sequence ID" value="KAH3679267.1"/>
    <property type="molecule type" value="Genomic_DNA"/>
</dbReference>
<proteinExistence type="predicted"/>
<feature type="compositionally biased region" description="Polar residues" evidence="1">
    <location>
        <begin position="44"/>
        <end position="62"/>
    </location>
</feature>
<sequence length="362" mass="39749">MYEKEAIETFITLTGTSEASAREFLEHNNWDLETAVEEFYGNRPKNQSEAPQSSTKAPTHTASKSNKRSSNFKSFQELIKGEDNGDDDDDEQNFFAGGGRGSGLEVENPDSEKNSANKLVRDLLKKAESNEQRPGGDDEISPEDHFEGVGYRLGDYTTPSKPVGSAAIASKKAKKVTREITFWKDGFQVGDGQLYRYDDPANASYLADLNSGRAPMALLDVQYGQEVDVNVQRKLDEEYQPPKRKLGGFTGSGNRLGSVIPSETPIEDAPIAKVTTAPNDEAIVEPKGDTKIQIRLADGRKIVLHLNSTDSVSSLYELVTSETSGQRQFYLATSFPVKSIENSSTSIKDAGLCNSVIVQRWS</sequence>
<dbReference type="GO" id="GO:0005634">
    <property type="term" value="C:nucleus"/>
    <property type="evidence" value="ECO:0007669"/>
    <property type="project" value="TreeGrafter"/>
</dbReference>
<feature type="region of interest" description="Disordered" evidence="1">
    <location>
        <begin position="37"/>
        <end position="116"/>
    </location>
</feature>
<evidence type="ECO:0000259" key="3">
    <source>
        <dbReference type="PROSITE" id="PS51399"/>
    </source>
</evidence>
<accession>A0A9P8PW59</accession>
<evidence type="ECO:0000256" key="1">
    <source>
        <dbReference type="SAM" id="MobiDB-lite"/>
    </source>
</evidence>
<dbReference type="PANTHER" id="PTHR23333">
    <property type="entry name" value="UBX DOMAIN CONTAINING PROTEIN"/>
    <property type="match status" value="1"/>
</dbReference>
<dbReference type="GO" id="GO:0005829">
    <property type="term" value="C:cytosol"/>
    <property type="evidence" value="ECO:0007669"/>
    <property type="project" value="TreeGrafter"/>
</dbReference>
<dbReference type="PANTHER" id="PTHR23333:SF20">
    <property type="entry name" value="NSFL1 COFACTOR P47"/>
    <property type="match status" value="1"/>
</dbReference>
<dbReference type="CDD" id="cd01770">
    <property type="entry name" value="UBX_UBXN2"/>
    <property type="match status" value="1"/>
</dbReference>
<dbReference type="Pfam" id="PF14555">
    <property type="entry name" value="UBA_4"/>
    <property type="match status" value="1"/>
</dbReference>
<dbReference type="SUPFAM" id="SSF46934">
    <property type="entry name" value="UBA-like"/>
    <property type="match status" value="1"/>
</dbReference>
<dbReference type="FunFam" id="3.30.420.210:FF:000002">
    <property type="entry name" value="UBX domain-containing protein 1"/>
    <property type="match status" value="1"/>
</dbReference>
<dbReference type="Proteomes" id="UP000774326">
    <property type="component" value="Unassembled WGS sequence"/>
</dbReference>
<dbReference type="PROSITE" id="PS50033">
    <property type="entry name" value="UBX"/>
    <property type="match status" value="1"/>
</dbReference>
<dbReference type="GO" id="GO:0031468">
    <property type="term" value="P:nuclear membrane reassembly"/>
    <property type="evidence" value="ECO:0007669"/>
    <property type="project" value="TreeGrafter"/>
</dbReference>
<dbReference type="InterPro" id="IPR001012">
    <property type="entry name" value="UBX_dom"/>
</dbReference>
<evidence type="ECO:0000313" key="5">
    <source>
        <dbReference type="Proteomes" id="UP000774326"/>
    </source>
</evidence>